<dbReference type="Proteomes" id="UP000449710">
    <property type="component" value="Unassembled WGS sequence"/>
</dbReference>
<proteinExistence type="inferred from homology"/>
<evidence type="ECO:0000256" key="6">
    <source>
        <dbReference type="ARBA" id="ARBA00023239"/>
    </source>
</evidence>
<evidence type="ECO:0000256" key="4">
    <source>
        <dbReference type="ARBA" id="ARBA00022801"/>
    </source>
</evidence>
<dbReference type="InterPro" id="IPR011257">
    <property type="entry name" value="DNA_glycosylase"/>
</dbReference>
<organism evidence="11 12">
    <name type="scientific">Isachenkonia alkalipeptolytica</name>
    <dbReference type="NCBI Taxonomy" id="2565777"/>
    <lineage>
        <taxon>Bacteria</taxon>
        <taxon>Bacillati</taxon>
        <taxon>Bacillota</taxon>
        <taxon>Clostridia</taxon>
        <taxon>Eubacteriales</taxon>
        <taxon>Clostridiaceae</taxon>
        <taxon>Isachenkonia</taxon>
    </lineage>
</organism>
<evidence type="ECO:0000256" key="8">
    <source>
        <dbReference type="ARBA" id="ARBA00023295"/>
    </source>
</evidence>
<dbReference type="SUPFAM" id="SSF55945">
    <property type="entry name" value="TATA-box binding protein-like"/>
    <property type="match status" value="1"/>
</dbReference>
<keyword evidence="12" id="KW-1185">Reference proteome</keyword>
<evidence type="ECO:0000256" key="1">
    <source>
        <dbReference type="ARBA" id="ARBA00010679"/>
    </source>
</evidence>
<dbReference type="Pfam" id="PF07934">
    <property type="entry name" value="OGG_N"/>
    <property type="match status" value="1"/>
</dbReference>
<comment type="catalytic activity">
    <reaction evidence="9">
        <text>2'-deoxyribonucleotide-(2'-deoxyribose 5'-phosphate)-2'-deoxyribonucleotide-DNA = a 3'-end 2'-deoxyribonucleotide-(2,3-dehydro-2,3-deoxyribose 5'-phosphate)-DNA + a 5'-end 5'-phospho-2'-deoxyribonucleoside-DNA + H(+)</text>
        <dbReference type="Rhea" id="RHEA:66592"/>
        <dbReference type="Rhea" id="RHEA-COMP:13180"/>
        <dbReference type="Rhea" id="RHEA-COMP:16897"/>
        <dbReference type="Rhea" id="RHEA-COMP:17067"/>
        <dbReference type="ChEBI" id="CHEBI:15378"/>
        <dbReference type="ChEBI" id="CHEBI:136412"/>
        <dbReference type="ChEBI" id="CHEBI:157695"/>
        <dbReference type="ChEBI" id="CHEBI:167181"/>
        <dbReference type="EC" id="4.2.99.18"/>
    </reaction>
</comment>
<evidence type="ECO:0000256" key="2">
    <source>
        <dbReference type="ARBA" id="ARBA00012720"/>
    </source>
</evidence>
<dbReference type="GO" id="GO:0003684">
    <property type="term" value="F:damaged DNA binding"/>
    <property type="evidence" value="ECO:0007669"/>
    <property type="project" value="InterPro"/>
</dbReference>
<dbReference type="GO" id="GO:0006284">
    <property type="term" value="P:base-excision repair"/>
    <property type="evidence" value="ECO:0007669"/>
    <property type="project" value="InterPro"/>
</dbReference>
<dbReference type="SMART" id="SM00478">
    <property type="entry name" value="ENDO3c"/>
    <property type="match status" value="1"/>
</dbReference>
<sequence>MKGLNLIEKGSRVEVLNLSSFNPRDIFRCGQAFRWEEKEDNRFLLTACQRVIEVEKSGDRILFHNTDLRDFERIWWDYFDLDTDYERIQKRLIRRDPVMEEAVTFGRGIRILKQEPFETLISFIISSNNNIKRIKGSVEGLARKYGEVIQRYDGKLHYAFPTPGALSSATLEELKLLGLGYRARYVKDTAEQVSKNPGILDTMIGKKRRECLAGVTGFSGVGPKVGNCVVFFSMGKREAFPVDVWVKRMMEALYFQQDKPAKEIEDFAMKKFGKDAGYAQQYLFYYAREKGIK</sequence>
<keyword evidence="3" id="KW-0227">DNA damage</keyword>
<evidence type="ECO:0000256" key="3">
    <source>
        <dbReference type="ARBA" id="ARBA00022763"/>
    </source>
</evidence>
<feature type="domain" description="HhH-GPD" evidence="10">
    <location>
        <begin position="125"/>
        <end position="288"/>
    </location>
</feature>
<dbReference type="SUPFAM" id="SSF48150">
    <property type="entry name" value="DNA-glycosylase"/>
    <property type="match status" value="1"/>
</dbReference>
<evidence type="ECO:0000256" key="5">
    <source>
        <dbReference type="ARBA" id="ARBA00023204"/>
    </source>
</evidence>
<dbReference type="GO" id="GO:0008534">
    <property type="term" value="F:oxidized purine nucleobase lesion DNA N-glycosylase activity"/>
    <property type="evidence" value="ECO:0007669"/>
    <property type="project" value="InterPro"/>
</dbReference>
<dbReference type="GO" id="GO:0140078">
    <property type="term" value="F:class I DNA-(apurinic or apyrimidinic site) endonuclease activity"/>
    <property type="evidence" value="ECO:0007669"/>
    <property type="project" value="UniProtKB-EC"/>
</dbReference>
<dbReference type="EMBL" id="SUMG01000002">
    <property type="protein sequence ID" value="NBG87504.1"/>
    <property type="molecule type" value="Genomic_DNA"/>
</dbReference>
<name>A0AA43XJU3_9CLOT</name>
<comment type="caution">
    <text evidence="11">The sequence shown here is derived from an EMBL/GenBank/DDBJ whole genome shotgun (WGS) entry which is preliminary data.</text>
</comment>
<accession>A0AA43XJU3</accession>
<evidence type="ECO:0000256" key="7">
    <source>
        <dbReference type="ARBA" id="ARBA00023268"/>
    </source>
</evidence>
<protein>
    <recommendedName>
        <fullName evidence="2">DNA-(apurinic or apyrimidinic site) lyase</fullName>
        <ecNumber evidence="2">4.2.99.18</ecNumber>
    </recommendedName>
</protein>
<keyword evidence="8" id="KW-0326">Glycosidase</keyword>
<keyword evidence="5" id="KW-0234">DNA repair</keyword>
<dbReference type="Pfam" id="PF00730">
    <property type="entry name" value="HhH-GPD"/>
    <property type="match status" value="1"/>
</dbReference>
<evidence type="ECO:0000313" key="12">
    <source>
        <dbReference type="Proteomes" id="UP000449710"/>
    </source>
</evidence>
<dbReference type="CDD" id="cd00056">
    <property type="entry name" value="ENDO3c"/>
    <property type="match status" value="1"/>
</dbReference>
<keyword evidence="6" id="KW-0456">Lyase</keyword>
<dbReference type="GO" id="GO:0006289">
    <property type="term" value="P:nucleotide-excision repair"/>
    <property type="evidence" value="ECO:0007669"/>
    <property type="project" value="InterPro"/>
</dbReference>
<dbReference type="AlphaFoldDB" id="A0AA43XJU3"/>
<evidence type="ECO:0000256" key="9">
    <source>
        <dbReference type="ARBA" id="ARBA00044632"/>
    </source>
</evidence>
<dbReference type="InterPro" id="IPR003265">
    <property type="entry name" value="HhH-GPD_domain"/>
</dbReference>
<dbReference type="PANTHER" id="PTHR10242:SF2">
    <property type="entry name" value="N-GLYCOSYLASE_DNA LYASE"/>
    <property type="match status" value="1"/>
</dbReference>
<gene>
    <name evidence="11" type="ORF">ISALK_03235</name>
</gene>
<dbReference type="Gene3D" id="3.30.310.260">
    <property type="match status" value="1"/>
</dbReference>
<dbReference type="PANTHER" id="PTHR10242">
    <property type="entry name" value="8-OXOGUANINE DNA GLYCOSYLASE"/>
    <property type="match status" value="1"/>
</dbReference>
<dbReference type="Gene3D" id="1.10.1670.10">
    <property type="entry name" value="Helix-hairpin-Helix base-excision DNA repair enzymes (C-terminal)"/>
    <property type="match status" value="1"/>
</dbReference>
<dbReference type="InterPro" id="IPR052054">
    <property type="entry name" value="Oxidative_DNA_repair_enzyme"/>
</dbReference>
<reference evidence="11 12" key="1">
    <citation type="submission" date="2019-04" db="EMBL/GenBank/DDBJ databases">
        <title>Isachenkonia alkalipeptolytica gen. nov. sp. nov. a new anaerobic, alkiliphilic organothrophic bacterium capable to reduce synthesized ferrihydrite isolated from a soda lake.</title>
        <authorList>
            <person name="Toshchakov S.V."/>
            <person name="Zavarzina D.G."/>
            <person name="Zhilina T.N."/>
            <person name="Kostrikina N.A."/>
            <person name="Kublanov I.V."/>
        </authorList>
    </citation>
    <scope>NUCLEOTIDE SEQUENCE [LARGE SCALE GENOMIC DNA]</scope>
    <source>
        <strain evidence="11 12">Z-1701</strain>
    </source>
</reference>
<evidence type="ECO:0000313" key="11">
    <source>
        <dbReference type="EMBL" id="NBG87504.1"/>
    </source>
</evidence>
<evidence type="ECO:0000259" key="10">
    <source>
        <dbReference type="SMART" id="SM00478"/>
    </source>
</evidence>
<dbReference type="InterPro" id="IPR012904">
    <property type="entry name" value="OGG_N"/>
</dbReference>
<keyword evidence="4" id="KW-0378">Hydrolase</keyword>
<comment type="similarity">
    <text evidence="1">Belongs to the type-1 OGG1 family.</text>
</comment>
<dbReference type="EC" id="4.2.99.18" evidence="2"/>
<dbReference type="RefSeq" id="WP_160718973.1">
    <property type="nucleotide sequence ID" value="NZ_SUMG01000002.1"/>
</dbReference>
<dbReference type="Gene3D" id="1.10.340.30">
    <property type="entry name" value="Hypothetical protein, domain 2"/>
    <property type="match status" value="1"/>
</dbReference>
<keyword evidence="7" id="KW-0511">Multifunctional enzyme</keyword>
<dbReference type="InterPro" id="IPR023170">
    <property type="entry name" value="HhH_base_excis_C"/>
</dbReference>